<dbReference type="PANTHER" id="PTHR21068">
    <property type="entry name" value="SPARTIN"/>
    <property type="match status" value="1"/>
</dbReference>
<feature type="compositionally biased region" description="Basic and acidic residues" evidence="1">
    <location>
        <begin position="1"/>
        <end position="10"/>
    </location>
</feature>
<comment type="caution">
    <text evidence="3">The sequence shown here is derived from an EMBL/GenBank/DDBJ whole genome shotgun (WGS) entry which is preliminary data.</text>
</comment>
<dbReference type="InterPro" id="IPR009686">
    <property type="entry name" value="Senescence/spartin_C"/>
</dbReference>
<evidence type="ECO:0000256" key="1">
    <source>
        <dbReference type="SAM" id="MobiDB-lite"/>
    </source>
</evidence>
<feature type="region of interest" description="Disordered" evidence="1">
    <location>
        <begin position="1"/>
        <end position="27"/>
    </location>
</feature>
<evidence type="ECO:0000313" key="3">
    <source>
        <dbReference type="EMBL" id="KAJ8759574.1"/>
    </source>
</evidence>
<sequence>MASQDIDHENSMQSRDILTQPNLSSDDMGVPVEHSPKDMMSLTTEDVLIKVPGVVINLIDRNFNFELASDDLYIIRLSQGDGLRAVLFRIGDDVQWLLTKDATTFKLRDSLYLFKLYLPKESEDEASSSDEEDNNDDAASKTVDPDGDKDSEDTLMYSLTTEWKGQDDQMKEFDGILQTYSNFVVHEPHEQVTMEEEENVESGSGVKETWPEDMNPENKKQIGKCQAYFRHIEPNVGKYNSRPAKLVARGSAGLIKGILKSGDSTIEMLNWVDQVMKKKMNPKSKSQISPTTLRRIRRVKRMTRTTEKVVTGLLSGVVTATSMFNRTVLDTKVAKKFLNFSTGQFIHASFEGINQVCDAVEEVGKNVLSKSSNVTTNLVNQRYGEEAAEATREGLGAAGHVLGTAFAAFSIRKAFDPSNVIKSGNQRSNFDDKPAKGMKAKIFK</sequence>
<dbReference type="Proteomes" id="UP001159364">
    <property type="component" value="Linkage Group LG07"/>
</dbReference>
<dbReference type="EMBL" id="JAIWQS010000007">
    <property type="protein sequence ID" value="KAJ8759574.1"/>
    <property type="molecule type" value="Genomic_DNA"/>
</dbReference>
<keyword evidence="4" id="KW-1185">Reference proteome</keyword>
<feature type="compositionally biased region" description="Acidic residues" evidence="1">
    <location>
        <begin position="124"/>
        <end position="136"/>
    </location>
</feature>
<feature type="domain" description="Senescence" evidence="2">
    <location>
        <begin position="246"/>
        <end position="413"/>
    </location>
</feature>
<dbReference type="InterPro" id="IPR045036">
    <property type="entry name" value="Spartin-like"/>
</dbReference>
<feature type="region of interest" description="Disordered" evidence="1">
    <location>
        <begin position="191"/>
        <end position="218"/>
    </location>
</feature>
<feature type="region of interest" description="Disordered" evidence="1">
    <location>
        <begin position="124"/>
        <end position="153"/>
    </location>
</feature>
<reference evidence="3 4" key="1">
    <citation type="submission" date="2021-09" db="EMBL/GenBank/DDBJ databases">
        <title>Genomic insights and catalytic innovation underlie evolution of tropane alkaloids biosynthesis.</title>
        <authorList>
            <person name="Wang Y.-J."/>
            <person name="Tian T."/>
            <person name="Huang J.-P."/>
            <person name="Huang S.-X."/>
        </authorList>
    </citation>
    <scope>NUCLEOTIDE SEQUENCE [LARGE SCALE GENOMIC DNA]</scope>
    <source>
        <strain evidence="3">KIB-2018</strain>
        <tissue evidence="3">Leaf</tissue>
    </source>
</reference>
<protein>
    <recommendedName>
        <fullName evidence="2">Senescence domain-containing protein</fullName>
    </recommendedName>
</protein>
<dbReference type="Pfam" id="PF06911">
    <property type="entry name" value="Senescence"/>
    <property type="match status" value="1"/>
</dbReference>
<evidence type="ECO:0000259" key="2">
    <source>
        <dbReference type="Pfam" id="PF06911"/>
    </source>
</evidence>
<gene>
    <name evidence="3" type="ORF">K2173_007203</name>
</gene>
<dbReference type="GO" id="GO:0005886">
    <property type="term" value="C:plasma membrane"/>
    <property type="evidence" value="ECO:0007669"/>
    <property type="project" value="TreeGrafter"/>
</dbReference>
<organism evidence="3 4">
    <name type="scientific">Erythroxylum novogranatense</name>
    <dbReference type="NCBI Taxonomy" id="1862640"/>
    <lineage>
        <taxon>Eukaryota</taxon>
        <taxon>Viridiplantae</taxon>
        <taxon>Streptophyta</taxon>
        <taxon>Embryophyta</taxon>
        <taxon>Tracheophyta</taxon>
        <taxon>Spermatophyta</taxon>
        <taxon>Magnoliopsida</taxon>
        <taxon>eudicotyledons</taxon>
        <taxon>Gunneridae</taxon>
        <taxon>Pentapetalae</taxon>
        <taxon>rosids</taxon>
        <taxon>fabids</taxon>
        <taxon>Malpighiales</taxon>
        <taxon>Erythroxylaceae</taxon>
        <taxon>Erythroxylum</taxon>
    </lineage>
</organism>
<evidence type="ECO:0000313" key="4">
    <source>
        <dbReference type="Proteomes" id="UP001159364"/>
    </source>
</evidence>
<dbReference type="AlphaFoldDB" id="A0AAV8SZL0"/>
<proteinExistence type="predicted"/>
<accession>A0AAV8SZL0</accession>
<name>A0AAV8SZL0_9ROSI</name>
<feature type="compositionally biased region" description="Polar residues" evidence="1">
    <location>
        <begin position="11"/>
        <end position="25"/>
    </location>
</feature>
<dbReference type="PANTHER" id="PTHR21068:SF43">
    <property type="entry name" value="SPARTIN"/>
    <property type="match status" value="1"/>
</dbReference>